<sequence length="59" mass="6354">MGKFSDGVDVDVPSQSQEMEGCQDGTLWDAVINASKPVSLTVNGGEHRAPVFDKLHDHT</sequence>
<name>A0ABP0H2N8_CLALP</name>
<organism evidence="2 3">
    <name type="scientific">Clavelina lepadiformis</name>
    <name type="common">Light-bulb sea squirt</name>
    <name type="synonym">Ascidia lepadiformis</name>
    <dbReference type="NCBI Taxonomy" id="159417"/>
    <lineage>
        <taxon>Eukaryota</taxon>
        <taxon>Metazoa</taxon>
        <taxon>Chordata</taxon>
        <taxon>Tunicata</taxon>
        <taxon>Ascidiacea</taxon>
        <taxon>Aplousobranchia</taxon>
        <taxon>Clavelinidae</taxon>
        <taxon>Clavelina</taxon>
    </lineage>
</organism>
<gene>
    <name evidence="2" type="ORF">CVLEPA_LOCUS30114</name>
</gene>
<accession>A0ABP0H2N8</accession>
<feature type="region of interest" description="Disordered" evidence="1">
    <location>
        <begin position="1"/>
        <end position="21"/>
    </location>
</feature>
<evidence type="ECO:0000313" key="3">
    <source>
        <dbReference type="Proteomes" id="UP001642483"/>
    </source>
</evidence>
<dbReference type="EMBL" id="CAWYQH010000163">
    <property type="protein sequence ID" value="CAK8696795.1"/>
    <property type="molecule type" value="Genomic_DNA"/>
</dbReference>
<dbReference type="Proteomes" id="UP001642483">
    <property type="component" value="Unassembled WGS sequence"/>
</dbReference>
<reference evidence="2 3" key="1">
    <citation type="submission" date="2024-02" db="EMBL/GenBank/DDBJ databases">
        <authorList>
            <person name="Daric V."/>
            <person name="Darras S."/>
        </authorList>
    </citation>
    <scope>NUCLEOTIDE SEQUENCE [LARGE SCALE GENOMIC DNA]</scope>
</reference>
<proteinExistence type="predicted"/>
<evidence type="ECO:0000313" key="2">
    <source>
        <dbReference type="EMBL" id="CAK8696795.1"/>
    </source>
</evidence>
<keyword evidence="3" id="KW-1185">Reference proteome</keyword>
<comment type="caution">
    <text evidence="2">The sequence shown here is derived from an EMBL/GenBank/DDBJ whole genome shotgun (WGS) entry which is preliminary data.</text>
</comment>
<protein>
    <submittedName>
        <fullName evidence="2">Uncharacterized protein</fullName>
    </submittedName>
</protein>
<evidence type="ECO:0000256" key="1">
    <source>
        <dbReference type="SAM" id="MobiDB-lite"/>
    </source>
</evidence>